<dbReference type="InterPro" id="IPR043502">
    <property type="entry name" value="DNA/RNA_pol_sf"/>
</dbReference>
<evidence type="ECO:0000313" key="4">
    <source>
        <dbReference type="Proteomes" id="UP000601435"/>
    </source>
</evidence>
<organism evidence="3 4">
    <name type="scientific">Symbiodinium necroappetens</name>
    <dbReference type="NCBI Taxonomy" id="1628268"/>
    <lineage>
        <taxon>Eukaryota</taxon>
        <taxon>Sar</taxon>
        <taxon>Alveolata</taxon>
        <taxon>Dinophyceae</taxon>
        <taxon>Suessiales</taxon>
        <taxon>Symbiodiniaceae</taxon>
        <taxon>Symbiodinium</taxon>
    </lineage>
</organism>
<dbReference type="PROSITE" id="PS50994">
    <property type="entry name" value="INTEGRASE"/>
    <property type="match status" value="1"/>
</dbReference>
<evidence type="ECO:0000259" key="2">
    <source>
        <dbReference type="PROSITE" id="PS50994"/>
    </source>
</evidence>
<accession>A0A812Q085</accession>
<dbReference type="SUPFAM" id="SSF53098">
    <property type="entry name" value="Ribonuclease H-like"/>
    <property type="match status" value="1"/>
</dbReference>
<protein>
    <submittedName>
        <fullName evidence="3">RE1 protein</fullName>
    </submittedName>
</protein>
<sequence length="1406" mass="155989">MEDLRDTGGQDLLQVIRSGGAHGDAAFRVYVERLFPEVSKGTLEQCIVSLQDSAEETPTWNRKAFESVSHLWDLTHLGVDASEEKAQRNVDDVLLLRFLLLIAFAVEDLQPLGNNLRDGPVSVSLWTTPEWKTLEDKFGLRQFRFFQGPIGRDEHTSKARYLVVGVLSVPILAMDGKEVDVPNDADPEPVSVEAGGAIEDAEWFADGGVVEAGAEEEFSARDAAEARAAWNEWDRLVKSSREDWIREANSQKLPKVEIVDFVYVEAIERKTHGEVLTAIGRMHARAKAEGFDVRRLHSDRGREYNNKPLRNWCARHAVHRTLAVAEEHQGNGRAEGAIMRVKSKARVILEESGSEKTDWPLAAKLAAHELKNVARKRLKIEIQQSLPFNTKVQVISRSWKRETWESRTTTALVKCPSADMSRGWVVATDDGKLLTTGKLFPSVDQGKVSFSSTGPAVDLDAPDYRVAGKKTVRQLQTPILGEPVHGVDKLAKKLYEDKLFRPRDLAALAVQVSQLAQDSSRMVRTSETSRDEPFRTCNFLTGLWIQDSESSERTRSVMGPESTKAIQFNPSLWHESVNRDVLWQTGFTLLPASKEWLPVERNKFGEDALKARLAETSAGWNQVPRVSPQQELSSDCNQVSTAVSRKTTVSDEFPSYCPRAVALKCLSLELERLQKLLDAEDQSQPESNGLDEDSTQESSIEDWGTVLKDLESIELCGVGWSMKADVSSTLNEVAIQHQKVCALLQAAEEECGEQANATVDSLYWSTLDALEHQGCELQKYESQLLSSAEPVVLRSLSVVDSGEPGLDKDSSGIESLGHGGVDSSDPPPLQTKIIAADQVRREPEKWVPSMTEEYQSLVSRTGAVEELSDSQYRQLLEDPGVTLEIIPGKLVYVHKSSGRRKSRIVGCGNFCQGGSSERNELYASGAGAESLRLMIRRCALQQKWALASVDVRTAFLQAPLLEQQRDGRRLVTVVRVPSILRETGVTACKFWKVRKALYGLASAPKSWSNYRDKVIAELEIPCEGSVLRLSKMLEDANLLHIIRLSGDGKSVNLGEGERVGLVALYVDDILIGAERSVCEAVIKALQEQWELSPPEWIAETGDQMKFAGYELQKTSEGIRLHQESYVQDLLEQNEETVTGIERTPAVKMSSFDDPVDEAERRELTKRSQCLIGQLLWVAGRTRPDLSYGVSMAAQKIVSSPREALARAEHLVRYLRGSPGVSLHYKAADGSCGKWNQLRHQQTGHTLDVYTDASFAADEQCRSFGSVQLYWGGALVSWSAARQTLMAAHTAECELYSLSEGHLMGKAFLPTVAALMNTEAQMVNEAAGVLIPLNNGTLVPLEEATYDDIRDAYYADLRNAFVQAGETEDMPEVLRENVELRRLREGLGSPRAPTVARPPGYPEVEDD</sequence>
<reference evidence="3" key="1">
    <citation type="submission" date="2021-02" db="EMBL/GenBank/DDBJ databases">
        <authorList>
            <person name="Dougan E. K."/>
            <person name="Rhodes N."/>
            <person name="Thang M."/>
            <person name="Chan C."/>
        </authorList>
    </citation>
    <scope>NUCLEOTIDE SEQUENCE</scope>
</reference>
<dbReference type="InterPro" id="IPR012337">
    <property type="entry name" value="RNaseH-like_sf"/>
</dbReference>
<dbReference type="Proteomes" id="UP000601435">
    <property type="component" value="Unassembled WGS sequence"/>
</dbReference>
<feature type="region of interest" description="Disordered" evidence="1">
    <location>
        <begin position="679"/>
        <end position="698"/>
    </location>
</feature>
<feature type="region of interest" description="Disordered" evidence="1">
    <location>
        <begin position="802"/>
        <end position="829"/>
    </location>
</feature>
<proteinExistence type="predicted"/>
<comment type="caution">
    <text evidence="3">The sequence shown here is derived from an EMBL/GenBank/DDBJ whole genome shotgun (WGS) entry which is preliminary data.</text>
</comment>
<dbReference type="Pfam" id="PF07727">
    <property type="entry name" value="RVT_2"/>
    <property type="match status" value="1"/>
</dbReference>
<feature type="non-terminal residue" evidence="3">
    <location>
        <position position="1"/>
    </location>
</feature>
<dbReference type="GO" id="GO:0015074">
    <property type="term" value="P:DNA integration"/>
    <property type="evidence" value="ECO:0007669"/>
    <property type="project" value="InterPro"/>
</dbReference>
<dbReference type="GO" id="GO:0003676">
    <property type="term" value="F:nucleic acid binding"/>
    <property type="evidence" value="ECO:0007669"/>
    <property type="project" value="InterPro"/>
</dbReference>
<evidence type="ECO:0000313" key="3">
    <source>
        <dbReference type="EMBL" id="CAE7368769.1"/>
    </source>
</evidence>
<dbReference type="Gene3D" id="3.30.420.10">
    <property type="entry name" value="Ribonuclease H-like superfamily/Ribonuclease H"/>
    <property type="match status" value="1"/>
</dbReference>
<dbReference type="SUPFAM" id="SSF56672">
    <property type="entry name" value="DNA/RNA polymerases"/>
    <property type="match status" value="1"/>
</dbReference>
<dbReference type="EMBL" id="CAJNJA010015788">
    <property type="protein sequence ID" value="CAE7368769.1"/>
    <property type="molecule type" value="Genomic_DNA"/>
</dbReference>
<evidence type="ECO:0000256" key="1">
    <source>
        <dbReference type="SAM" id="MobiDB-lite"/>
    </source>
</evidence>
<feature type="region of interest" description="Disordered" evidence="1">
    <location>
        <begin position="1384"/>
        <end position="1406"/>
    </location>
</feature>
<gene>
    <name evidence="3" type="primary">RE1</name>
    <name evidence="3" type="ORF">SNEC2469_LOCUS9881</name>
</gene>
<feature type="compositionally biased region" description="Acidic residues" evidence="1">
    <location>
        <begin position="679"/>
        <end position="695"/>
    </location>
</feature>
<name>A0A812Q085_9DINO</name>
<dbReference type="InterPro" id="IPR036397">
    <property type="entry name" value="RNaseH_sf"/>
</dbReference>
<dbReference type="InterPro" id="IPR013103">
    <property type="entry name" value="RVT_2"/>
</dbReference>
<keyword evidence="4" id="KW-1185">Reference proteome</keyword>
<feature type="domain" description="Integrase catalytic" evidence="2">
    <location>
        <begin position="261"/>
        <end position="395"/>
    </location>
</feature>
<dbReference type="OrthoDB" id="408995at2759"/>
<dbReference type="InterPro" id="IPR001584">
    <property type="entry name" value="Integrase_cat-core"/>
</dbReference>